<dbReference type="Gene3D" id="3.30.950.10">
    <property type="entry name" value="Methyltransferase, Cobalt-precorrin-4 Transmethylase, Domain 2"/>
    <property type="match status" value="1"/>
</dbReference>
<comment type="similarity">
    <text evidence="1 10">Belongs to the precorrin methyltransferase family.</text>
</comment>
<dbReference type="AlphaFoldDB" id="A0A178MUN2"/>
<dbReference type="InterPro" id="IPR003043">
    <property type="entry name" value="Uropor_MeTrfase_CS"/>
</dbReference>
<evidence type="ECO:0000256" key="10">
    <source>
        <dbReference type="RuleBase" id="RU003960"/>
    </source>
</evidence>
<sequence length="255" mass="26949">MTETGMPAGKVFLVGAGPGDPDLLTVKALRLIQSAKTVVFDRLVSPEIMALIPEQAECIYAGKQMSNHHLVQDEINALLVSLAGEGREVVRLKGGDPFVFGRGSEEAEVLAREGIAFEVVPGISSASGCATYAGIPLTHRGLAQGVRLLPGHTKDGKPLDYDWAKLADPDCTLVIYMGLNSLDHIADELMSAGLASDMPAAAIENGTTPRQRTIVGTIGSLPRLTLEAKMKAPTLIVIGRVVGLAGQLDWFGARQ</sequence>
<dbReference type="EC" id="2.1.1.107" evidence="2"/>
<dbReference type="PROSITE" id="PS00840">
    <property type="entry name" value="SUMT_2"/>
    <property type="match status" value="1"/>
</dbReference>
<dbReference type="UniPathway" id="UPA00262">
    <property type="reaction ID" value="UER00211"/>
</dbReference>
<evidence type="ECO:0000313" key="12">
    <source>
        <dbReference type="EMBL" id="OAN53993.1"/>
    </source>
</evidence>
<evidence type="ECO:0000313" key="13">
    <source>
        <dbReference type="Proteomes" id="UP000078543"/>
    </source>
</evidence>
<comment type="pathway">
    <text evidence="9">Cofactor biosynthesis; adenosylcobalamin biosynthesis; precorrin-2 from uroporphyrinogen III: step 1/1.</text>
</comment>
<dbReference type="STRING" id="1437059.A6A05_09280"/>
<evidence type="ECO:0000256" key="2">
    <source>
        <dbReference type="ARBA" id="ARBA00012162"/>
    </source>
</evidence>
<dbReference type="Gene3D" id="3.40.1010.10">
    <property type="entry name" value="Cobalt-precorrin-4 Transmethylase, Domain 1"/>
    <property type="match status" value="1"/>
</dbReference>
<feature type="domain" description="Tetrapyrrole methylase" evidence="11">
    <location>
        <begin position="10"/>
        <end position="221"/>
    </location>
</feature>
<keyword evidence="6" id="KW-0949">S-adenosyl-L-methionine</keyword>
<dbReference type="InterPro" id="IPR014777">
    <property type="entry name" value="4pyrrole_Mease_sub1"/>
</dbReference>
<dbReference type="NCBIfam" id="TIGR01469">
    <property type="entry name" value="cobA_cysG_Cterm"/>
    <property type="match status" value="1"/>
</dbReference>
<reference evidence="12 13" key="1">
    <citation type="submission" date="2016-04" db="EMBL/GenBank/DDBJ databases">
        <title>Draft genome sequence of freshwater magnetotactic bacteria Magnetospirillum marisnigri SP-1 and Magnetospirillum moscoviense BB-1.</title>
        <authorList>
            <person name="Koziaeva V."/>
            <person name="Dziuba M.V."/>
            <person name="Ivanov T.M."/>
            <person name="Kuznetsov B."/>
            <person name="Grouzdev D.S."/>
        </authorList>
    </citation>
    <scope>NUCLEOTIDE SEQUENCE [LARGE SCALE GENOMIC DNA]</scope>
    <source>
        <strain evidence="12 13">BB-1</strain>
    </source>
</reference>
<evidence type="ECO:0000256" key="4">
    <source>
        <dbReference type="ARBA" id="ARBA00022603"/>
    </source>
</evidence>
<dbReference type="EMBL" id="LWQU01000123">
    <property type="protein sequence ID" value="OAN53993.1"/>
    <property type="molecule type" value="Genomic_DNA"/>
</dbReference>
<dbReference type="GO" id="GO:0032259">
    <property type="term" value="P:methylation"/>
    <property type="evidence" value="ECO:0007669"/>
    <property type="project" value="UniProtKB-KW"/>
</dbReference>
<evidence type="ECO:0000256" key="5">
    <source>
        <dbReference type="ARBA" id="ARBA00022679"/>
    </source>
</evidence>
<dbReference type="PANTHER" id="PTHR45790">
    <property type="entry name" value="SIROHEME SYNTHASE-RELATED"/>
    <property type="match status" value="1"/>
</dbReference>
<evidence type="ECO:0000256" key="9">
    <source>
        <dbReference type="ARBA" id="ARBA00060548"/>
    </source>
</evidence>
<dbReference type="GO" id="GO:0009236">
    <property type="term" value="P:cobalamin biosynthetic process"/>
    <property type="evidence" value="ECO:0007669"/>
    <property type="project" value="UniProtKB-KW"/>
</dbReference>
<accession>A0A178MUN2</accession>
<keyword evidence="3" id="KW-0169">Cobalamin biosynthesis</keyword>
<keyword evidence="4 10" id="KW-0489">Methyltransferase</keyword>
<dbReference type="OrthoDB" id="9815856at2"/>
<dbReference type="PANTHER" id="PTHR45790:SF3">
    <property type="entry name" value="S-ADENOSYL-L-METHIONINE-DEPENDENT UROPORPHYRINOGEN III METHYLTRANSFERASE, CHLOROPLASTIC"/>
    <property type="match status" value="1"/>
</dbReference>
<dbReference type="FunFam" id="3.40.1010.10:FF:000001">
    <property type="entry name" value="Siroheme synthase"/>
    <property type="match status" value="1"/>
</dbReference>
<keyword evidence="13" id="KW-1185">Reference proteome</keyword>
<organism evidence="12 13">
    <name type="scientific">Magnetospirillum moscoviense</name>
    <dbReference type="NCBI Taxonomy" id="1437059"/>
    <lineage>
        <taxon>Bacteria</taxon>
        <taxon>Pseudomonadati</taxon>
        <taxon>Pseudomonadota</taxon>
        <taxon>Alphaproteobacteria</taxon>
        <taxon>Rhodospirillales</taxon>
        <taxon>Rhodospirillaceae</taxon>
        <taxon>Magnetospirillum</taxon>
    </lineage>
</organism>
<evidence type="ECO:0000256" key="7">
    <source>
        <dbReference type="ARBA" id="ARBA00023244"/>
    </source>
</evidence>
<protein>
    <recommendedName>
        <fullName evidence="2">uroporphyrinogen-III C-methyltransferase</fullName>
        <ecNumber evidence="2">2.1.1.107</ecNumber>
    </recommendedName>
</protein>
<gene>
    <name evidence="12" type="ORF">A6A05_09280</name>
</gene>
<dbReference type="FunFam" id="3.30.950.10:FF:000001">
    <property type="entry name" value="Siroheme synthase"/>
    <property type="match status" value="1"/>
</dbReference>
<name>A0A178MUN2_9PROT</name>
<dbReference type="PROSITE" id="PS00839">
    <property type="entry name" value="SUMT_1"/>
    <property type="match status" value="1"/>
</dbReference>
<evidence type="ECO:0000256" key="8">
    <source>
        <dbReference type="ARBA" id="ARBA00025705"/>
    </source>
</evidence>
<evidence type="ECO:0000256" key="6">
    <source>
        <dbReference type="ARBA" id="ARBA00022691"/>
    </source>
</evidence>
<dbReference type="InterPro" id="IPR035996">
    <property type="entry name" value="4pyrrol_Methylase_sf"/>
</dbReference>
<dbReference type="InterPro" id="IPR006366">
    <property type="entry name" value="CobA/CysG_C"/>
</dbReference>
<keyword evidence="5 10" id="KW-0808">Transferase</keyword>
<dbReference type="InterPro" id="IPR000878">
    <property type="entry name" value="4pyrrol_Mease"/>
</dbReference>
<dbReference type="CDD" id="cd11642">
    <property type="entry name" value="SUMT"/>
    <property type="match status" value="1"/>
</dbReference>
<comment type="caution">
    <text evidence="12">The sequence shown here is derived from an EMBL/GenBank/DDBJ whole genome shotgun (WGS) entry which is preliminary data.</text>
</comment>
<comment type="pathway">
    <text evidence="8">Porphyrin-containing compound metabolism; siroheme biosynthesis; precorrin-2 from uroporphyrinogen III: step 1/1.</text>
</comment>
<dbReference type="InterPro" id="IPR050161">
    <property type="entry name" value="Siro_Cobalamin_biosynth"/>
</dbReference>
<dbReference type="SUPFAM" id="SSF53790">
    <property type="entry name" value="Tetrapyrrole methylase"/>
    <property type="match status" value="1"/>
</dbReference>
<evidence type="ECO:0000256" key="3">
    <source>
        <dbReference type="ARBA" id="ARBA00022573"/>
    </source>
</evidence>
<dbReference type="Proteomes" id="UP000078543">
    <property type="component" value="Unassembled WGS sequence"/>
</dbReference>
<dbReference type="Pfam" id="PF00590">
    <property type="entry name" value="TP_methylase"/>
    <property type="match status" value="1"/>
</dbReference>
<dbReference type="GO" id="GO:0019354">
    <property type="term" value="P:siroheme biosynthetic process"/>
    <property type="evidence" value="ECO:0007669"/>
    <property type="project" value="UniProtKB-UniPathway"/>
</dbReference>
<proteinExistence type="inferred from homology"/>
<dbReference type="InterPro" id="IPR014776">
    <property type="entry name" value="4pyrrole_Mease_sub2"/>
</dbReference>
<dbReference type="GO" id="GO:0004851">
    <property type="term" value="F:uroporphyrin-III C-methyltransferase activity"/>
    <property type="evidence" value="ECO:0007669"/>
    <property type="project" value="UniProtKB-EC"/>
</dbReference>
<evidence type="ECO:0000259" key="11">
    <source>
        <dbReference type="Pfam" id="PF00590"/>
    </source>
</evidence>
<evidence type="ECO:0000256" key="1">
    <source>
        <dbReference type="ARBA" id="ARBA00005879"/>
    </source>
</evidence>
<dbReference type="NCBIfam" id="NF004790">
    <property type="entry name" value="PRK06136.1"/>
    <property type="match status" value="1"/>
</dbReference>
<keyword evidence="7" id="KW-0627">Porphyrin biosynthesis</keyword>